<evidence type="ECO:0000256" key="4">
    <source>
        <dbReference type="ARBA" id="ARBA00022679"/>
    </source>
</evidence>
<feature type="modified residue" description="4-aspartylphosphate" evidence="11">
    <location>
        <position position="509"/>
    </location>
</feature>
<dbReference type="RefSeq" id="WP_027263153.1">
    <property type="nucleotide sequence ID" value="NZ_FPAW01000001.1"/>
</dbReference>
<dbReference type="Pfam" id="PF12860">
    <property type="entry name" value="PAS_7"/>
    <property type="match status" value="1"/>
</dbReference>
<dbReference type="PANTHER" id="PTHR45339">
    <property type="entry name" value="HYBRID SIGNAL TRANSDUCTION HISTIDINE KINASE J"/>
    <property type="match status" value="1"/>
</dbReference>
<dbReference type="Gene3D" id="3.30.565.10">
    <property type="entry name" value="Histidine kinase-like ATPase, C-terminal domain"/>
    <property type="match status" value="1"/>
</dbReference>
<feature type="region of interest" description="Disordered" evidence="12">
    <location>
        <begin position="637"/>
        <end position="680"/>
    </location>
</feature>
<dbReference type="eggNOG" id="COG0784">
    <property type="taxonomic scope" value="Bacteria"/>
</dbReference>
<dbReference type="EMBL" id="FPAW01000001">
    <property type="protein sequence ID" value="SFT36060.1"/>
    <property type="molecule type" value="Genomic_DNA"/>
</dbReference>
<dbReference type="InterPro" id="IPR005467">
    <property type="entry name" value="His_kinase_dom"/>
</dbReference>
<dbReference type="Pfam" id="PF00512">
    <property type="entry name" value="HisKA"/>
    <property type="match status" value="1"/>
</dbReference>
<feature type="domain" description="Histidine kinase" evidence="13">
    <location>
        <begin position="222"/>
        <end position="444"/>
    </location>
</feature>
<keyword evidence="7" id="KW-0067">ATP-binding</keyword>
<feature type="modified residue" description="4-aspartylphosphate" evidence="11">
    <location>
        <position position="736"/>
    </location>
</feature>
<dbReference type="SMART" id="SM00387">
    <property type="entry name" value="HATPase_c"/>
    <property type="match status" value="1"/>
</dbReference>
<dbReference type="FunFam" id="3.30.565.10:FF:000010">
    <property type="entry name" value="Sensor histidine kinase RcsC"/>
    <property type="match status" value="1"/>
</dbReference>
<dbReference type="InterPro" id="IPR036097">
    <property type="entry name" value="HisK_dim/P_sf"/>
</dbReference>
<evidence type="ECO:0000256" key="3">
    <source>
        <dbReference type="ARBA" id="ARBA00022553"/>
    </source>
</evidence>
<evidence type="ECO:0000256" key="5">
    <source>
        <dbReference type="ARBA" id="ARBA00022741"/>
    </source>
</evidence>
<gene>
    <name evidence="15" type="ORF">SAMN05216236_101210</name>
</gene>
<comment type="subunit">
    <text evidence="9">At low DSF concentrations, interacts with RpfF.</text>
</comment>
<dbReference type="GO" id="GO:0000155">
    <property type="term" value="F:phosphorelay sensor kinase activity"/>
    <property type="evidence" value="ECO:0007669"/>
    <property type="project" value="InterPro"/>
</dbReference>
<dbReference type="CDD" id="cd17546">
    <property type="entry name" value="REC_hyHK_CKI1_RcsC-like"/>
    <property type="match status" value="2"/>
</dbReference>
<evidence type="ECO:0000256" key="1">
    <source>
        <dbReference type="ARBA" id="ARBA00000085"/>
    </source>
</evidence>
<keyword evidence="5" id="KW-0547">Nucleotide-binding</keyword>
<evidence type="ECO:0000256" key="2">
    <source>
        <dbReference type="ARBA" id="ARBA00012438"/>
    </source>
</evidence>
<dbReference type="STRING" id="999627.SAMN05216236_101210"/>
<evidence type="ECO:0000313" key="15">
    <source>
        <dbReference type="EMBL" id="SFT36060.1"/>
    </source>
</evidence>
<dbReference type="InterPro" id="IPR003661">
    <property type="entry name" value="HisK_dim/P_dom"/>
</dbReference>
<dbReference type="FunFam" id="1.10.287.130:FF:000002">
    <property type="entry name" value="Two-component osmosensing histidine kinase"/>
    <property type="match status" value="1"/>
</dbReference>
<dbReference type="SMART" id="SM00448">
    <property type="entry name" value="REC"/>
    <property type="match status" value="2"/>
</dbReference>
<evidence type="ECO:0000259" key="14">
    <source>
        <dbReference type="PROSITE" id="PS50110"/>
    </source>
</evidence>
<reference evidence="15 16" key="1">
    <citation type="submission" date="2016-10" db="EMBL/GenBank/DDBJ databases">
        <authorList>
            <person name="de Groot N.N."/>
        </authorList>
    </citation>
    <scope>NUCLEOTIDE SEQUENCE [LARGE SCALE GENOMIC DNA]</scope>
    <source>
        <strain evidence="15 16">CGMCC 1.10959</strain>
    </source>
</reference>
<dbReference type="OrthoDB" id="9801651at2"/>
<evidence type="ECO:0000313" key="16">
    <source>
        <dbReference type="Proteomes" id="UP000182466"/>
    </source>
</evidence>
<evidence type="ECO:0000256" key="8">
    <source>
        <dbReference type="ARBA" id="ARBA00023012"/>
    </source>
</evidence>
<evidence type="ECO:0000259" key="13">
    <source>
        <dbReference type="PROSITE" id="PS50109"/>
    </source>
</evidence>
<feature type="compositionally biased region" description="Basic and acidic residues" evidence="12">
    <location>
        <begin position="648"/>
        <end position="660"/>
    </location>
</feature>
<dbReference type="SUPFAM" id="SSF52172">
    <property type="entry name" value="CheY-like"/>
    <property type="match status" value="2"/>
</dbReference>
<dbReference type="eggNOG" id="COG5002">
    <property type="taxonomic scope" value="Bacteria"/>
</dbReference>
<dbReference type="Pfam" id="PF02518">
    <property type="entry name" value="HATPase_c"/>
    <property type="match status" value="1"/>
</dbReference>
<feature type="region of interest" description="Disordered" evidence="12">
    <location>
        <begin position="573"/>
        <end position="593"/>
    </location>
</feature>
<dbReference type="Pfam" id="PF00072">
    <property type="entry name" value="Response_reg"/>
    <property type="match status" value="2"/>
</dbReference>
<dbReference type="Gene3D" id="1.10.287.130">
    <property type="match status" value="1"/>
</dbReference>
<keyword evidence="4" id="KW-0808">Transferase</keyword>
<dbReference type="Gene3D" id="3.40.50.2300">
    <property type="match status" value="2"/>
</dbReference>
<keyword evidence="6 15" id="KW-0418">Kinase</keyword>
<sequence>MSLANKLAEERRSRLAAERLLELKQAELTAANRKLGRHALALTRQIGETQAEVATVRDENKKVKSELGVAHEKIEIAERRLWHSIQTISDGFAVFDSDSILLGANAAYFSIFDQLEEVAPGISYVRILQILTDEGIINTEAMAPDEWRAMMAERWLQVSPQPIVMRLWNDQYIKLIDQRGHDGDMVSLGQNITSTVEYEAKLKNARMKAETANRAKSSFLANMSHEIRTPMNGVVGMADLLADTPLDEEQRLYVNTIKSSGEALLVIINDVLDYSKIEADKLVLHPEEFDLERCVHEVVMLLQPIARDKELALLLDYDLFLPTRFVGDPGRIRQVLTNIVGNALKFTLEGHVIIRITGIPTSNDTASEIHVTVEDTGIGIPKDKVDHIFGEFNQVEDEQNRQFEGTGLGLAITRRLIEMMGGGVWVESEEGKGSCFGFKMTLDLASGEQPAPPLLSNNLRHVMVVDDQATNRAILEKQLTQLGITVTSCASGSSALDCMNAEIDLVLGDHNMPDMDGLELAEALRQGAWPEVPFLLLSNSASFAQNDPAFQHVQGVLQKPYPRHELLARLARLDDAPDNRTEAEPPAISANARPAAISLAEATSVPKAEIASDADAPSPPGPGPVTFRHARRLHIGRETNPVAPTRDAPAEHCSKPRAVNDSDPASPEPKADTDRKPDADTKQRLMRVLAAEDNMTNQLVLRKMVKEMNIELKFVKNGIEAVAAFSEFRPDMIFMDISMPRMDGKEATREIRKLERACGGHVPIVALTAHAIDGDSDEILSNGLDHYMTKPLRKAAIQQRIASHRPCETQPVLPDTEP</sequence>
<keyword evidence="8" id="KW-0902">Two-component regulatory system</keyword>
<organism evidence="15 16">
    <name type="scientific">Sedimentitalea nanhaiensis</name>
    <dbReference type="NCBI Taxonomy" id="999627"/>
    <lineage>
        <taxon>Bacteria</taxon>
        <taxon>Pseudomonadati</taxon>
        <taxon>Pseudomonadota</taxon>
        <taxon>Alphaproteobacteria</taxon>
        <taxon>Rhodobacterales</taxon>
        <taxon>Paracoccaceae</taxon>
        <taxon>Sedimentitalea</taxon>
    </lineage>
</organism>
<dbReference type="GO" id="GO:0005524">
    <property type="term" value="F:ATP binding"/>
    <property type="evidence" value="ECO:0007669"/>
    <property type="project" value="UniProtKB-KW"/>
</dbReference>
<keyword evidence="16" id="KW-1185">Reference proteome</keyword>
<dbReference type="SUPFAM" id="SSF55874">
    <property type="entry name" value="ATPase domain of HSP90 chaperone/DNA topoisomerase II/histidine kinase"/>
    <property type="match status" value="1"/>
</dbReference>
<dbReference type="SMART" id="SM00388">
    <property type="entry name" value="HisKA"/>
    <property type="match status" value="1"/>
</dbReference>
<proteinExistence type="predicted"/>
<dbReference type="InterPro" id="IPR003594">
    <property type="entry name" value="HATPase_dom"/>
</dbReference>
<dbReference type="InterPro" id="IPR001789">
    <property type="entry name" value="Sig_transdc_resp-reg_receiver"/>
</dbReference>
<dbReference type="EC" id="2.7.13.3" evidence="2"/>
<dbReference type="AlphaFoldDB" id="A0A1I6XCQ1"/>
<evidence type="ECO:0000256" key="11">
    <source>
        <dbReference type="PROSITE-ProRule" id="PRU00169"/>
    </source>
</evidence>
<accession>A0A1I6XCQ1</accession>
<dbReference type="Proteomes" id="UP000182466">
    <property type="component" value="Unassembled WGS sequence"/>
</dbReference>
<feature type="domain" description="Response regulatory" evidence="14">
    <location>
        <begin position="687"/>
        <end position="805"/>
    </location>
</feature>
<dbReference type="PANTHER" id="PTHR45339:SF5">
    <property type="entry name" value="HISTIDINE KINASE"/>
    <property type="match status" value="1"/>
</dbReference>
<keyword evidence="3 11" id="KW-0597">Phosphoprotein</keyword>
<comment type="catalytic activity">
    <reaction evidence="1">
        <text>ATP + protein L-histidine = ADP + protein N-phospho-L-histidine.</text>
        <dbReference type="EC" id="2.7.13.3"/>
    </reaction>
</comment>
<dbReference type="PROSITE" id="PS50110">
    <property type="entry name" value="RESPONSE_REGULATORY"/>
    <property type="match status" value="2"/>
</dbReference>
<dbReference type="PROSITE" id="PS50109">
    <property type="entry name" value="HIS_KIN"/>
    <property type="match status" value="1"/>
</dbReference>
<evidence type="ECO:0000256" key="6">
    <source>
        <dbReference type="ARBA" id="ARBA00022777"/>
    </source>
</evidence>
<dbReference type="PRINTS" id="PR00344">
    <property type="entry name" value="BCTRLSENSOR"/>
</dbReference>
<feature type="domain" description="Response regulatory" evidence="14">
    <location>
        <begin position="461"/>
        <end position="574"/>
    </location>
</feature>
<feature type="compositionally biased region" description="Basic and acidic residues" evidence="12">
    <location>
        <begin position="573"/>
        <end position="583"/>
    </location>
</feature>
<dbReference type="CDD" id="cd00082">
    <property type="entry name" value="HisKA"/>
    <property type="match status" value="1"/>
</dbReference>
<evidence type="ECO:0000256" key="12">
    <source>
        <dbReference type="SAM" id="MobiDB-lite"/>
    </source>
</evidence>
<dbReference type="SUPFAM" id="SSF47384">
    <property type="entry name" value="Homodimeric domain of signal transducing histidine kinase"/>
    <property type="match status" value="1"/>
</dbReference>
<protein>
    <recommendedName>
        <fullName evidence="10">Sensory/regulatory protein RpfC</fullName>
        <ecNumber evidence="2">2.7.13.3</ecNumber>
    </recommendedName>
</protein>
<dbReference type="InterPro" id="IPR011006">
    <property type="entry name" value="CheY-like_superfamily"/>
</dbReference>
<dbReference type="InterPro" id="IPR004358">
    <property type="entry name" value="Sig_transdc_His_kin-like_C"/>
</dbReference>
<evidence type="ECO:0000256" key="9">
    <source>
        <dbReference type="ARBA" id="ARBA00064003"/>
    </source>
</evidence>
<evidence type="ECO:0000256" key="7">
    <source>
        <dbReference type="ARBA" id="ARBA00022840"/>
    </source>
</evidence>
<feature type="compositionally biased region" description="Basic and acidic residues" evidence="12">
    <location>
        <begin position="669"/>
        <end position="680"/>
    </location>
</feature>
<dbReference type="CDD" id="cd16922">
    <property type="entry name" value="HATPase_EvgS-ArcB-TorS-like"/>
    <property type="match status" value="1"/>
</dbReference>
<evidence type="ECO:0000256" key="10">
    <source>
        <dbReference type="ARBA" id="ARBA00068150"/>
    </source>
</evidence>
<name>A0A1I6XCQ1_9RHOB</name>
<dbReference type="InterPro" id="IPR036890">
    <property type="entry name" value="HATPase_C_sf"/>
</dbReference>